<gene>
    <name evidence="1" type="ORF">XTPLMG730_0043</name>
</gene>
<dbReference type="InterPro" id="IPR013393">
    <property type="entry name" value="T3SS_HrpB4"/>
</dbReference>
<accession>A0A0K2ZBT7</accession>
<organism evidence="1 2">
    <name type="scientific">Xanthomonas graminis pv. phlei</name>
    <dbReference type="NCBI Taxonomy" id="487906"/>
    <lineage>
        <taxon>Bacteria</taxon>
        <taxon>Pseudomonadati</taxon>
        <taxon>Pseudomonadota</taxon>
        <taxon>Gammaproteobacteria</taxon>
        <taxon>Lysobacterales</taxon>
        <taxon>Lysobacteraceae</taxon>
        <taxon>Xanthomonas</taxon>
        <taxon>Xanthomonas translucens group</taxon>
        <taxon>Xanthomonas graminis</taxon>
    </lineage>
</organism>
<reference evidence="1 2" key="1">
    <citation type="submission" date="2015-07" db="EMBL/GenBank/DDBJ databases">
        <authorList>
            <person name="Noorani M."/>
        </authorList>
    </citation>
    <scope>NUCLEOTIDE SEQUENCE [LARGE SCALE GENOMIC DNA]</scope>
    <source>
        <strain evidence="1">LMG730</strain>
    </source>
</reference>
<sequence length="211" mass="22656">MSALAASAQRLLRYRARVQALAGQASPPPPLCDQTALRRAWAGAAPARRQELLIAALQLDALPAACFENADSELALLEPAPLQQLLLARALYARSDAVRHCIERAPRQWFAERLGPSLWQWLRGCPAASTRVPLLACGSDAHAQAWYLDGWCRLVADGLWPWPGLAHLAAASAGLDPGSAGAALSGDGGSRTLIAQWHLCTQENTRWENAA</sequence>
<protein>
    <submittedName>
        <fullName evidence="1">Uncharacterized protein</fullName>
    </submittedName>
</protein>
<dbReference type="Pfam" id="PF09502">
    <property type="entry name" value="HrpB4"/>
    <property type="match status" value="1"/>
</dbReference>
<proteinExistence type="predicted"/>
<dbReference type="RefSeq" id="WP_053836732.1">
    <property type="nucleotide sequence ID" value="NZ_CP076251.1"/>
</dbReference>
<name>A0A0K2ZBT7_9XANT</name>
<dbReference type="AlphaFoldDB" id="A0A0K2ZBT7"/>
<dbReference type="EMBL" id="CXOJ01000001">
    <property type="protein sequence ID" value="CTP82441.1"/>
    <property type="molecule type" value="Genomic_DNA"/>
</dbReference>
<evidence type="ECO:0000313" key="2">
    <source>
        <dbReference type="Proteomes" id="UP000045978"/>
    </source>
</evidence>
<evidence type="ECO:0000313" key="1">
    <source>
        <dbReference type="EMBL" id="CTP82441.1"/>
    </source>
</evidence>
<dbReference type="Proteomes" id="UP000045978">
    <property type="component" value="Unassembled WGS sequence"/>
</dbReference>